<proteinExistence type="predicted"/>
<keyword evidence="2" id="KW-1185">Reference proteome</keyword>
<evidence type="ECO:0000313" key="1">
    <source>
        <dbReference type="EMBL" id="QDV53647.1"/>
    </source>
</evidence>
<dbReference type="EMBL" id="CP037452">
    <property type="protein sequence ID" value="QDV53647.1"/>
    <property type="molecule type" value="Genomic_DNA"/>
</dbReference>
<evidence type="ECO:0000313" key="2">
    <source>
        <dbReference type="Proteomes" id="UP000318313"/>
    </source>
</evidence>
<organism evidence="1 2">
    <name type="scientific">Gimesia fumaroli</name>
    <dbReference type="NCBI Taxonomy" id="2527976"/>
    <lineage>
        <taxon>Bacteria</taxon>
        <taxon>Pseudomonadati</taxon>
        <taxon>Planctomycetota</taxon>
        <taxon>Planctomycetia</taxon>
        <taxon>Planctomycetales</taxon>
        <taxon>Planctomycetaceae</taxon>
        <taxon>Gimesia</taxon>
    </lineage>
</organism>
<dbReference type="RefSeq" id="WP_145313318.1">
    <property type="nucleotide sequence ID" value="NZ_CP037452.1"/>
</dbReference>
<dbReference type="AlphaFoldDB" id="A0A518IKP2"/>
<gene>
    <name evidence="1" type="ORF">Enr17x_57280</name>
</gene>
<protein>
    <submittedName>
        <fullName evidence="1">Uncharacterized protein</fullName>
    </submittedName>
</protein>
<name>A0A518IKP2_9PLAN</name>
<reference evidence="1 2" key="1">
    <citation type="submission" date="2019-03" db="EMBL/GenBank/DDBJ databases">
        <title>Deep-cultivation of Planctomycetes and their phenomic and genomic characterization uncovers novel biology.</title>
        <authorList>
            <person name="Wiegand S."/>
            <person name="Jogler M."/>
            <person name="Boedeker C."/>
            <person name="Pinto D."/>
            <person name="Vollmers J."/>
            <person name="Rivas-Marin E."/>
            <person name="Kohn T."/>
            <person name="Peeters S.H."/>
            <person name="Heuer A."/>
            <person name="Rast P."/>
            <person name="Oberbeckmann S."/>
            <person name="Bunk B."/>
            <person name="Jeske O."/>
            <person name="Meyerdierks A."/>
            <person name="Storesund J.E."/>
            <person name="Kallscheuer N."/>
            <person name="Luecker S."/>
            <person name="Lage O.M."/>
            <person name="Pohl T."/>
            <person name="Merkel B.J."/>
            <person name="Hornburger P."/>
            <person name="Mueller R.-W."/>
            <person name="Bruemmer F."/>
            <person name="Labrenz M."/>
            <person name="Spormann A.M."/>
            <person name="Op den Camp H."/>
            <person name="Overmann J."/>
            <person name="Amann R."/>
            <person name="Jetten M.S.M."/>
            <person name="Mascher T."/>
            <person name="Medema M.H."/>
            <person name="Devos D.P."/>
            <person name="Kaster A.-K."/>
            <person name="Ovreas L."/>
            <person name="Rohde M."/>
            <person name="Galperin M.Y."/>
            <person name="Jogler C."/>
        </authorList>
    </citation>
    <scope>NUCLEOTIDE SEQUENCE [LARGE SCALE GENOMIC DNA]</scope>
    <source>
        <strain evidence="1 2">Enr17</strain>
    </source>
</reference>
<dbReference type="Proteomes" id="UP000318313">
    <property type="component" value="Chromosome"/>
</dbReference>
<dbReference type="OrthoDB" id="9995738at2"/>
<sequence length="186" mass="21217">MAPGSILNSLVYLIPEWWVNQESVSKYILDARSEVTNLSLKFLTAESPIYWQIISPNDIEKFLNDQFKWDFTNWLVLTIETIHGFSGYVELLHTDLFTIGGPAENYYSGHFETDLQMIREIMNLVQHAVSRFGSGHGCFGPGSQPLQDAKLLRTNNEKPNLTKTTGFENLTQDIFDQLQELRVIGS</sequence>
<dbReference type="KEGG" id="gfm:Enr17x_57280"/>
<accession>A0A518IKP2</accession>